<dbReference type="Proteomes" id="UP000886523">
    <property type="component" value="Unassembled WGS sequence"/>
</dbReference>
<dbReference type="EMBL" id="MU129250">
    <property type="protein sequence ID" value="KAF9504207.1"/>
    <property type="molecule type" value="Genomic_DNA"/>
</dbReference>
<gene>
    <name evidence="3" type="ORF">BS47DRAFT_1368949</name>
</gene>
<keyword evidence="4" id="KW-1185">Reference proteome</keyword>
<feature type="signal peptide" evidence="2">
    <location>
        <begin position="1"/>
        <end position="30"/>
    </location>
</feature>
<feature type="region of interest" description="Disordered" evidence="1">
    <location>
        <begin position="68"/>
        <end position="97"/>
    </location>
</feature>
<feature type="compositionally biased region" description="Polar residues" evidence="1">
    <location>
        <begin position="137"/>
        <end position="152"/>
    </location>
</feature>
<sequence>MGISKMHLFLPPTWLLSAVYWNSTLQPSHCIILLQNSTLISNAMASPRFMHLCLKTHLRTFPDPTSELAHNLVEGSNGPKPSPEPPPGLLHHPKPNLDSTKLTVVDPLLTRVDTSKGVVTPPKNNEALDLASKDWTRSSPESGHSPDSTASSLMRTAWKPGHLACNDHSDLQLNEPKGVFKGYPWSALPKTLVRAVGQLCLSWMKRPDPQATNPLLLKPPWTRKYFIAEPYCWTNIRKTRCVPEHVAPSRGSGTPWRNALESLEHSRGSRAVEHVQLDFLMNQILQDTAAKVARNYFVSDPDPYKFDPGGVLAVHMEAGVPSEDKVLQLAALGLCQSCTGLKIIAQLQSVDGSESVAYTMNSKAQGYGAGVVNNPPRVISPLAAYSEQEQGLLWWNQEIPTPGTLVSNLGTQLPCPQFDIR</sequence>
<name>A0A9P6AE66_9AGAM</name>
<reference evidence="3" key="1">
    <citation type="journal article" date="2020" name="Nat. Commun.">
        <title>Large-scale genome sequencing of mycorrhizal fungi provides insights into the early evolution of symbiotic traits.</title>
        <authorList>
            <person name="Miyauchi S."/>
            <person name="Kiss E."/>
            <person name="Kuo A."/>
            <person name="Drula E."/>
            <person name="Kohler A."/>
            <person name="Sanchez-Garcia M."/>
            <person name="Morin E."/>
            <person name="Andreopoulos B."/>
            <person name="Barry K.W."/>
            <person name="Bonito G."/>
            <person name="Buee M."/>
            <person name="Carver A."/>
            <person name="Chen C."/>
            <person name="Cichocki N."/>
            <person name="Clum A."/>
            <person name="Culley D."/>
            <person name="Crous P.W."/>
            <person name="Fauchery L."/>
            <person name="Girlanda M."/>
            <person name="Hayes R.D."/>
            <person name="Keri Z."/>
            <person name="LaButti K."/>
            <person name="Lipzen A."/>
            <person name="Lombard V."/>
            <person name="Magnuson J."/>
            <person name="Maillard F."/>
            <person name="Murat C."/>
            <person name="Nolan M."/>
            <person name="Ohm R.A."/>
            <person name="Pangilinan J."/>
            <person name="Pereira M.F."/>
            <person name="Perotto S."/>
            <person name="Peter M."/>
            <person name="Pfister S."/>
            <person name="Riley R."/>
            <person name="Sitrit Y."/>
            <person name="Stielow J.B."/>
            <person name="Szollosi G."/>
            <person name="Zifcakova L."/>
            <person name="Stursova M."/>
            <person name="Spatafora J.W."/>
            <person name="Tedersoo L."/>
            <person name="Vaario L.M."/>
            <person name="Yamada A."/>
            <person name="Yan M."/>
            <person name="Wang P."/>
            <person name="Xu J."/>
            <person name="Bruns T."/>
            <person name="Baldrian P."/>
            <person name="Vilgalys R."/>
            <person name="Dunand C."/>
            <person name="Henrissat B."/>
            <person name="Grigoriev I.V."/>
            <person name="Hibbett D."/>
            <person name="Nagy L.G."/>
            <person name="Martin F.M."/>
        </authorList>
    </citation>
    <scope>NUCLEOTIDE SEQUENCE</scope>
    <source>
        <strain evidence="3">UP504</strain>
    </source>
</reference>
<keyword evidence="2" id="KW-0732">Signal</keyword>
<feature type="region of interest" description="Disordered" evidence="1">
    <location>
        <begin position="115"/>
        <end position="152"/>
    </location>
</feature>
<accession>A0A9P6AE66</accession>
<evidence type="ECO:0000313" key="3">
    <source>
        <dbReference type="EMBL" id="KAF9504207.1"/>
    </source>
</evidence>
<organism evidence="3 4">
    <name type="scientific">Hydnum rufescens UP504</name>
    <dbReference type="NCBI Taxonomy" id="1448309"/>
    <lineage>
        <taxon>Eukaryota</taxon>
        <taxon>Fungi</taxon>
        <taxon>Dikarya</taxon>
        <taxon>Basidiomycota</taxon>
        <taxon>Agaricomycotina</taxon>
        <taxon>Agaricomycetes</taxon>
        <taxon>Cantharellales</taxon>
        <taxon>Hydnaceae</taxon>
        <taxon>Hydnum</taxon>
    </lineage>
</organism>
<dbReference type="AlphaFoldDB" id="A0A9P6AE66"/>
<feature type="chain" id="PRO_5040142941" evidence="2">
    <location>
        <begin position="31"/>
        <end position="421"/>
    </location>
</feature>
<evidence type="ECO:0000256" key="1">
    <source>
        <dbReference type="SAM" id="MobiDB-lite"/>
    </source>
</evidence>
<protein>
    <submittedName>
        <fullName evidence="3">Uncharacterized protein</fullName>
    </submittedName>
</protein>
<evidence type="ECO:0000256" key="2">
    <source>
        <dbReference type="SAM" id="SignalP"/>
    </source>
</evidence>
<evidence type="ECO:0000313" key="4">
    <source>
        <dbReference type="Proteomes" id="UP000886523"/>
    </source>
</evidence>
<proteinExistence type="predicted"/>
<comment type="caution">
    <text evidence="3">The sequence shown here is derived from an EMBL/GenBank/DDBJ whole genome shotgun (WGS) entry which is preliminary data.</text>
</comment>